<protein>
    <submittedName>
        <fullName evidence="1">Asp23/Gls24 family envelope stress response protein</fullName>
    </submittedName>
</protein>
<name>A0ABW0FHC3_9MICO</name>
<sequence>MSATLGTPPLEGRGTTSVPAHVVARIAEQVASEVPHIGSDAGGVLGVGARKDFSSRPSARCELYGRTAVLTLDVGVDFPSPLETALSTLREQVRERVEHLTGLEVGRLDVTISWLNPATRARRALR</sequence>
<dbReference type="GeneID" id="303298183"/>
<proteinExistence type="predicted"/>
<evidence type="ECO:0000313" key="2">
    <source>
        <dbReference type="Proteomes" id="UP001595937"/>
    </source>
</evidence>
<keyword evidence="2" id="KW-1185">Reference proteome</keyword>
<dbReference type="EMBL" id="JBHSLN010000021">
    <property type="protein sequence ID" value="MFC5297464.1"/>
    <property type="molecule type" value="Genomic_DNA"/>
</dbReference>
<comment type="caution">
    <text evidence="1">The sequence shown here is derived from an EMBL/GenBank/DDBJ whole genome shotgun (WGS) entry which is preliminary data.</text>
</comment>
<gene>
    <name evidence="1" type="ORF">ACFPK8_08070</name>
</gene>
<dbReference type="Proteomes" id="UP001595937">
    <property type="component" value="Unassembled WGS sequence"/>
</dbReference>
<organism evidence="1 2">
    <name type="scientific">Brachybacterium tyrofermentans</name>
    <dbReference type="NCBI Taxonomy" id="47848"/>
    <lineage>
        <taxon>Bacteria</taxon>
        <taxon>Bacillati</taxon>
        <taxon>Actinomycetota</taxon>
        <taxon>Actinomycetes</taxon>
        <taxon>Micrococcales</taxon>
        <taxon>Dermabacteraceae</taxon>
        <taxon>Brachybacterium</taxon>
    </lineage>
</organism>
<accession>A0ABW0FHC3</accession>
<reference evidence="2" key="1">
    <citation type="journal article" date="2019" name="Int. J. Syst. Evol. Microbiol.">
        <title>The Global Catalogue of Microorganisms (GCM) 10K type strain sequencing project: providing services to taxonomists for standard genome sequencing and annotation.</title>
        <authorList>
            <consortium name="The Broad Institute Genomics Platform"/>
            <consortium name="The Broad Institute Genome Sequencing Center for Infectious Disease"/>
            <person name="Wu L."/>
            <person name="Ma J."/>
        </authorList>
    </citation>
    <scope>NUCLEOTIDE SEQUENCE [LARGE SCALE GENOMIC DNA]</scope>
    <source>
        <strain evidence="2">CGMCC 1.16455</strain>
    </source>
</reference>
<dbReference type="RefSeq" id="WP_343925160.1">
    <property type="nucleotide sequence ID" value="NZ_BAAAIR010000044.1"/>
</dbReference>
<evidence type="ECO:0000313" key="1">
    <source>
        <dbReference type="EMBL" id="MFC5297464.1"/>
    </source>
</evidence>